<dbReference type="Gene3D" id="2.60.120.200">
    <property type="match status" value="1"/>
</dbReference>
<proteinExistence type="predicted"/>
<accession>A0ABN9RY50</accession>
<sequence>MTGHLAVHGARGATAGAAAEAGAGPRPRSDAGPGEAPRRASTEPLVEHRAEVSGEAPVNLALAAPGRAVRMGGAFSFMCALRMDGIGSWSRVFDFSLVADEDSITAGAVGLTRDLHFTVFQGKKPFSVTVSNFFELGEEVTMLCTVSPSGHMRVFKDGALVGENVLGMAPLRQDRPRMIVGGHYLYTDQVFHGSLRHVKMWNRELEWPMLGNAEPSLVPKEGGWFLDDVDTVLLSTRKGKDVSIVGLVESCDGESTGADSLDGESLASDSRGACS</sequence>
<feature type="region of interest" description="Disordered" evidence="1">
    <location>
        <begin position="254"/>
        <end position="275"/>
    </location>
</feature>
<evidence type="ECO:0000256" key="1">
    <source>
        <dbReference type="SAM" id="MobiDB-lite"/>
    </source>
</evidence>
<dbReference type="EMBL" id="CAUYUJ010008491">
    <property type="protein sequence ID" value="CAK0824113.1"/>
    <property type="molecule type" value="Genomic_DNA"/>
</dbReference>
<dbReference type="Pfam" id="PF13385">
    <property type="entry name" value="Laminin_G_3"/>
    <property type="match status" value="1"/>
</dbReference>
<feature type="compositionally biased region" description="Basic and acidic residues" evidence="1">
    <location>
        <begin position="36"/>
        <end position="51"/>
    </location>
</feature>
<gene>
    <name evidence="2" type="ORF">PCOR1329_LOCUS24603</name>
</gene>
<dbReference type="SUPFAM" id="SSF49899">
    <property type="entry name" value="Concanavalin A-like lectins/glucanases"/>
    <property type="match status" value="1"/>
</dbReference>
<name>A0ABN9RY50_9DINO</name>
<keyword evidence="3" id="KW-1185">Reference proteome</keyword>
<feature type="compositionally biased region" description="Low complexity" evidence="1">
    <location>
        <begin position="1"/>
        <end position="24"/>
    </location>
</feature>
<protein>
    <submittedName>
        <fullName evidence="2">Uncharacterized protein</fullName>
    </submittedName>
</protein>
<reference evidence="2" key="1">
    <citation type="submission" date="2023-10" db="EMBL/GenBank/DDBJ databases">
        <authorList>
            <person name="Chen Y."/>
            <person name="Shah S."/>
            <person name="Dougan E. K."/>
            <person name="Thang M."/>
            <person name="Chan C."/>
        </authorList>
    </citation>
    <scope>NUCLEOTIDE SEQUENCE [LARGE SCALE GENOMIC DNA]</scope>
</reference>
<dbReference type="Proteomes" id="UP001189429">
    <property type="component" value="Unassembled WGS sequence"/>
</dbReference>
<dbReference type="InterPro" id="IPR013320">
    <property type="entry name" value="ConA-like_dom_sf"/>
</dbReference>
<comment type="caution">
    <text evidence="2">The sequence shown here is derived from an EMBL/GenBank/DDBJ whole genome shotgun (WGS) entry which is preliminary data.</text>
</comment>
<evidence type="ECO:0000313" key="2">
    <source>
        <dbReference type="EMBL" id="CAK0824113.1"/>
    </source>
</evidence>
<evidence type="ECO:0000313" key="3">
    <source>
        <dbReference type="Proteomes" id="UP001189429"/>
    </source>
</evidence>
<organism evidence="2 3">
    <name type="scientific">Prorocentrum cordatum</name>
    <dbReference type="NCBI Taxonomy" id="2364126"/>
    <lineage>
        <taxon>Eukaryota</taxon>
        <taxon>Sar</taxon>
        <taxon>Alveolata</taxon>
        <taxon>Dinophyceae</taxon>
        <taxon>Prorocentrales</taxon>
        <taxon>Prorocentraceae</taxon>
        <taxon>Prorocentrum</taxon>
    </lineage>
</organism>
<feature type="region of interest" description="Disordered" evidence="1">
    <location>
        <begin position="1"/>
        <end position="51"/>
    </location>
</feature>